<keyword evidence="7" id="KW-0812">Transmembrane</keyword>
<proteinExistence type="inferred from homology"/>
<evidence type="ECO:0000256" key="1">
    <source>
        <dbReference type="ARBA" id="ARBA00001971"/>
    </source>
</evidence>
<dbReference type="InterPro" id="IPR002401">
    <property type="entry name" value="Cyt_P450_E_grp-I"/>
</dbReference>
<dbReference type="Pfam" id="PF00067">
    <property type="entry name" value="p450"/>
    <property type="match status" value="1"/>
</dbReference>
<sequence>MLSTAAFDPLAMATTLVTAQNLLGLAVLWIVYQVLKALYNVSPFHPLAHIPGPKLAAATYLPEFYHDVVLFGRYTHEIRDMHRKYGPIVRINPNEMHCNDVNFSDDIYAVGGRKRDKPQHQINGAVLGKSGFGTRDHDLHRTRRIPLAKFFSRAMITRLEGDMHELVQKLCDKLLAESGKKEPVDVTVAYSCFTSDAISGYCFGESFGFLEQQGWYPNFRDPTAATLRIAFLFRFFPWCKYFMVVGHWLVDFLPTDIALLIQTMQIDMPIRVVKTKTDMDSGIQYKRPTVFGSLLHSELDPSEKEPQRLADEAGAVIGAGTETASWALAVITFHLLSKPHLLEKLQAELRQVVDDSNNTNSPKSLPPWSVLETLPYMNGVIQEGLRLSYGVSGRTARVATHEDLVYRGTFGGNPVEYVIPRGYAVGMSAAVTHHDENAYPDSYEFIPERWMDGHSKKRDAERASLAFSKGSRSCPGKSLALAEMNLALAALALRVLPHANLYETTYDDVLYDHDMFIPRTRKESKGVRVKIN</sequence>
<dbReference type="GO" id="GO:0005506">
    <property type="term" value="F:iron ion binding"/>
    <property type="evidence" value="ECO:0007669"/>
    <property type="project" value="InterPro"/>
</dbReference>
<keyword evidence="7" id="KW-0472">Membrane</keyword>
<dbReference type="GO" id="GO:0016705">
    <property type="term" value="F:oxidoreductase activity, acting on paired donors, with incorporation or reduction of molecular oxygen"/>
    <property type="evidence" value="ECO:0007669"/>
    <property type="project" value="InterPro"/>
</dbReference>
<keyword evidence="4 5" id="KW-0408">Iron</keyword>
<comment type="similarity">
    <text evidence="6">Belongs to the cytochrome P450 family.</text>
</comment>
<evidence type="ECO:0008006" key="10">
    <source>
        <dbReference type="Google" id="ProtNLM"/>
    </source>
</evidence>
<dbReference type="Gene3D" id="1.10.630.10">
    <property type="entry name" value="Cytochrome P450"/>
    <property type="match status" value="1"/>
</dbReference>
<dbReference type="PANTHER" id="PTHR24305">
    <property type="entry name" value="CYTOCHROME P450"/>
    <property type="match status" value="1"/>
</dbReference>
<dbReference type="GO" id="GO:0020037">
    <property type="term" value="F:heme binding"/>
    <property type="evidence" value="ECO:0007669"/>
    <property type="project" value="InterPro"/>
</dbReference>
<dbReference type="AlphaFoldDB" id="A0A4P7NGU6"/>
<dbReference type="Proteomes" id="UP000294847">
    <property type="component" value="Chromosome 4"/>
</dbReference>
<dbReference type="InterPro" id="IPR001128">
    <property type="entry name" value="Cyt_P450"/>
</dbReference>
<dbReference type="EMBL" id="CP034207">
    <property type="protein sequence ID" value="QBZ61185.1"/>
    <property type="molecule type" value="Genomic_DNA"/>
</dbReference>
<evidence type="ECO:0000256" key="5">
    <source>
        <dbReference type="PIRSR" id="PIRSR602401-1"/>
    </source>
</evidence>
<accession>A0A4P7NGU6</accession>
<evidence type="ECO:0000256" key="7">
    <source>
        <dbReference type="SAM" id="Phobius"/>
    </source>
</evidence>
<keyword evidence="6" id="KW-0560">Oxidoreductase</keyword>
<gene>
    <name evidence="8" type="ORF">PoMZ_08132</name>
</gene>
<evidence type="ECO:0000313" key="8">
    <source>
        <dbReference type="EMBL" id="QBZ61185.1"/>
    </source>
</evidence>
<evidence type="ECO:0000313" key="9">
    <source>
        <dbReference type="Proteomes" id="UP000294847"/>
    </source>
</evidence>
<evidence type="ECO:0000256" key="6">
    <source>
        <dbReference type="RuleBase" id="RU000461"/>
    </source>
</evidence>
<keyword evidence="3 5" id="KW-0479">Metal-binding</keyword>
<keyword evidence="7" id="KW-1133">Transmembrane helix</keyword>
<keyword evidence="6" id="KW-0503">Monooxygenase</keyword>
<dbReference type="CDD" id="cd11062">
    <property type="entry name" value="CYP58-like"/>
    <property type="match status" value="1"/>
</dbReference>
<dbReference type="InterPro" id="IPR017972">
    <property type="entry name" value="Cyt_P450_CS"/>
</dbReference>
<feature type="binding site" description="axial binding residue" evidence="5">
    <location>
        <position position="474"/>
    </location>
    <ligand>
        <name>heme</name>
        <dbReference type="ChEBI" id="CHEBI:30413"/>
    </ligand>
    <ligandPart>
        <name>Fe</name>
        <dbReference type="ChEBI" id="CHEBI:18248"/>
    </ligandPart>
</feature>
<dbReference type="GO" id="GO:0004497">
    <property type="term" value="F:monooxygenase activity"/>
    <property type="evidence" value="ECO:0007669"/>
    <property type="project" value="UniProtKB-KW"/>
</dbReference>
<feature type="transmembrane region" description="Helical" evidence="7">
    <location>
        <begin position="12"/>
        <end position="32"/>
    </location>
</feature>
<dbReference type="PROSITE" id="PS00086">
    <property type="entry name" value="CYTOCHROME_P450"/>
    <property type="match status" value="1"/>
</dbReference>
<dbReference type="PANTHER" id="PTHR24305:SF147">
    <property type="entry name" value="P450, PUTATIVE (EUROFUNG)-RELATED"/>
    <property type="match status" value="1"/>
</dbReference>
<comment type="cofactor">
    <cofactor evidence="1 5">
        <name>heme</name>
        <dbReference type="ChEBI" id="CHEBI:30413"/>
    </cofactor>
</comment>
<name>A0A4P7NGU6_PYROR</name>
<organism evidence="8 9">
    <name type="scientific">Pyricularia oryzae</name>
    <name type="common">Rice blast fungus</name>
    <name type="synonym">Magnaporthe oryzae</name>
    <dbReference type="NCBI Taxonomy" id="318829"/>
    <lineage>
        <taxon>Eukaryota</taxon>
        <taxon>Fungi</taxon>
        <taxon>Dikarya</taxon>
        <taxon>Ascomycota</taxon>
        <taxon>Pezizomycotina</taxon>
        <taxon>Sordariomycetes</taxon>
        <taxon>Sordariomycetidae</taxon>
        <taxon>Magnaporthales</taxon>
        <taxon>Pyriculariaceae</taxon>
        <taxon>Pyricularia</taxon>
    </lineage>
</organism>
<keyword evidence="2 5" id="KW-0349">Heme</keyword>
<evidence type="ECO:0000256" key="2">
    <source>
        <dbReference type="ARBA" id="ARBA00022617"/>
    </source>
</evidence>
<evidence type="ECO:0000256" key="3">
    <source>
        <dbReference type="ARBA" id="ARBA00022723"/>
    </source>
</evidence>
<dbReference type="PRINTS" id="PR00463">
    <property type="entry name" value="EP450I"/>
</dbReference>
<dbReference type="SUPFAM" id="SSF48264">
    <property type="entry name" value="Cytochrome P450"/>
    <property type="match status" value="1"/>
</dbReference>
<dbReference type="InterPro" id="IPR036396">
    <property type="entry name" value="Cyt_P450_sf"/>
</dbReference>
<protein>
    <recommendedName>
        <fullName evidence="10">Trichodiene oxygenase</fullName>
    </recommendedName>
</protein>
<reference evidence="8 9" key="1">
    <citation type="journal article" date="2019" name="Mol. Biol. Evol.">
        <title>Blast fungal genomes show frequent chromosomal changes, gene gains and losses, and effector gene turnover.</title>
        <authorList>
            <person name="Gomez Luciano L.B."/>
            <person name="Jason Tsai I."/>
            <person name="Chuma I."/>
            <person name="Tosa Y."/>
            <person name="Chen Y.H."/>
            <person name="Li J.Y."/>
            <person name="Li M.Y."/>
            <person name="Jade Lu M.Y."/>
            <person name="Nakayashiki H."/>
            <person name="Li W.H."/>
        </authorList>
    </citation>
    <scope>NUCLEOTIDE SEQUENCE [LARGE SCALE GENOMIC DNA]</scope>
    <source>
        <strain evidence="8">MZ5-1-6</strain>
    </source>
</reference>
<evidence type="ECO:0000256" key="4">
    <source>
        <dbReference type="ARBA" id="ARBA00023004"/>
    </source>
</evidence>
<dbReference type="InterPro" id="IPR050121">
    <property type="entry name" value="Cytochrome_P450_monoxygenase"/>
</dbReference>